<evidence type="ECO:0000313" key="5">
    <source>
        <dbReference type="Proteomes" id="UP001597178"/>
    </source>
</evidence>
<organism evidence="4 5">
    <name type="scientific">Lentibacillus salinarum</name>
    <dbReference type="NCBI Taxonomy" id="446820"/>
    <lineage>
        <taxon>Bacteria</taxon>
        <taxon>Bacillati</taxon>
        <taxon>Bacillota</taxon>
        <taxon>Bacilli</taxon>
        <taxon>Bacillales</taxon>
        <taxon>Bacillaceae</taxon>
        <taxon>Lentibacillus</taxon>
    </lineage>
</organism>
<evidence type="ECO:0000256" key="2">
    <source>
        <dbReference type="SAM" id="MobiDB-lite"/>
    </source>
</evidence>
<dbReference type="CDD" id="cd02966">
    <property type="entry name" value="TlpA_like_family"/>
    <property type="match status" value="1"/>
</dbReference>
<accession>A0ABW3ZQD4</accession>
<dbReference type="InterPro" id="IPR013766">
    <property type="entry name" value="Thioredoxin_domain"/>
</dbReference>
<gene>
    <name evidence="4" type="ORF">ACFQ4A_02100</name>
</gene>
<reference evidence="5" key="1">
    <citation type="journal article" date="2019" name="Int. J. Syst. Evol. Microbiol.">
        <title>The Global Catalogue of Microorganisms (GCM) 10K type strain sequencing project: providing services to taxonomists for standard genome sequencing and annotation.</title>
        <authorList>
            <consortium name="The Broad Institute Genomics Platform"/>
            <consortium name="The Broad Institute Genome Sequencing Center for Infectious Disease"/>
            <person name="Wu L."/>
            <person name="Ma J."/>
        </authorList>
    </citation>
    <scope>NUCLEOTIDE SEQUENCE [LARGE SCALE GENOMIC DNA]</scope>
    <source>
        <strain evidence="5">CCUG 54822</strain>
    </source>
</reference>
<sequence length="191" mass="21495">MIKRLLGIALLLALIGLTVINFIDVGEDDYTEHDNENTEGAAIVPPGETGVEEGNFAPDFEVDTLSGDTFRLSELRGQKVILNFWASWCGPCKEEMPEMQQFHEEYGDQVQVVAVNLTGNDSSVDAVREYVDEHDYTYPVPLDRDSEIQEQYNVYNVPTSYFIGTDGKVQEPPKLGPMTFDFMVDMLEKLT</sequence>
<evidence type="ECO:0000259" key="3">
    <source>
        <dbReference type="PROSITE" id="PS51352"/>
    </source>
</evidence>
<dbReference type="InterPro" id="IPR017937">
    <property type="entry name" value="Thioredoxin_CS"/>
</dbReference>
<feature type="region of interest" description="Disordered" evidence="2">
    <location>
        <begin position="31"/>
        <end position="50"/>
    </location>
</feature>
<dbReference type="Gene3D" id="3.40.30.10">
    <property type="entry name" value="Glutaredoxin"/>
    <property type="match status" value="1"/>
</dbReference>
<dbReference type="InterPro" id="IPR000866">
    <property type="entry name" value="AhpC/TSA"/>
</dbReference>
<keyword evidence="5" id="KW-1185">Reference proteome</keyword>
<evidence type="ECO:0000313" key="4">
    <source>
        <dbReference type="EMBL" id="MFD1360469.1"/>
    </source>
</evidence>
<dbReference type="PANTHER" id="PTHR42852">
    <property type="entry name" value="THIOL:DISULFIDE INTERCHANGE PROTEIN DSBE"/>
    <property type="match status" value="1"/>
</dbReference>
<comment type="caution">
    <text evidence="4">The sequence shown here is derived from an EMBL/GenBank/DDBJ whole genome shotgun (WGS) entry which is preliminary data.</text>
</comment>
<dbReference type="RefSeq" id="WP_382397176.1">
    <property type="nucleotide sequence ID" value="NZ_JBHTNH010000002.1"/>
</dbReference>
<dbReference type="Pfam" id="PF00578">
    <property type="entry name" value="AhpC-TSA"/>
    <property type="match status" value="1"/>
</dbReference>
<evidence type="ECO:0000256" key="1">
    <source>
        <dbReference type="ARBA" id="ARBA00023157"/>
    </source>
</evidence>
<dbReference type="InterPro" id="IPR036249">
    <property type="entry name" value="Thioredoxin-like_sf"/>
</dbReference>
<proteinExistence type="predicted"/>
<name>A0ABW3ZQD4_9BACI</name>
<dbReference type="Proteomes" id="UP001597178">
    <property type="component" value="Unassembled WGS sequence"/>
</dbReference>
<dbReference type="PROSITE" id="PS51352">
    <property type="entry name" value="THIOREDOXIN_2"/>
    <property type="match status" value="1"/>
</dbReference>
<protein>
    <submittedName>
        <fullName evidence="4">TlpA family protein disulfide reductase</fullName>
    </submittedName>
</protein>
<dbReference type="PANTHER" id="PTHR42852:SF1">
    <property type="entry name" value="THIOREDOXIN-LIKE PROTEIN YNEN"/>
    <property type="match status" value="1"/>
</dbReference>
<dbReference type="SUPFAM" id="SSF52833">
    <property type="entry name" value="Thioredoxin-like"/>
    <property type="match status" value="1"/>
</dbReference>
<dbReference type="EMBL" id="JBHTNH010000002">
    <property type="protein sequence ID" value="MFD1360469.1"/>
    <property type="molecule type" value="Genomic_DNA"/>
</dbReference>
<feature type="domain" description="Thioredoxin" evidence="3">
    <location>
        <begin position="51"/>
        <end position="191"/>
    </location>
</feature>
<keyword evidence="1" id="KW-1015">Disulfide bond</keyword>
<dbReference type="PROSITE" id="PS00194">
    <property type="entry name" value="THIOREDOXIN_1"/>
    <property type="match status" value="1"/>
</dbReference>
<dbReference type="InterPro" id="IPR050553">
    <property type="entry name" value="Thioredoxin_ResA/DsbE_sf"/>
</dbReference>